<proteinExistence type="predicted"/>
<gene>
    <name evidence="4" type="ORF">NQ314_018914</name>
</gene>
<sequence>MTNDDINECEEDSELCKENEQCVNEPGGHTCIPLKDSPLARTTTTTIAAPTTTPTTTTTTTTTARPVVCPNGYKYSPHNNACVGERKSFQTNRTVLTYLYFRYK</sequence>
<organism evidence="4 5">
    <name type="scientific">Rhamnusium bicolor</name>
    <dbReference type="NCBI Taxonomy" id="1586634"/>
    <lineage>
        <taxon>Eukaryota</taxon>
        <taxon>Metazoa</taxon>
        <taxon>Ecdysozoa</taxon>
        <taxon>Arthropoda</taxon>
        <taxon>Hexapoda</taxon>
        <taxon>Insecta</taxon>
        <taxon>Pterygota</taxon>
        <taxon>Neoptera</taxon>
        <taxon>Endopterygota</taxon>
        <taxon>Coleoptera</taxon>
        <taxon>Polyphaga</taxon>
        <taxon>Cucujiformia</taxon>
        <taxon>Chrysomeloidea</taxon>
        <taxon>Cerambycidae</taxon>
        <taxon>Lepturinae</taxon>
        <taxon>Rhagiini</taxon>
        <taxon>Rhamnusium</taxon>
    </lineage>
</organism>
<protein>
    <recommendedName>
        <fullName evidence="3">NOTCH1 EGF-like calcium-binding domain-containing protein</fullName>
    </recommendedName>
</protein>
<evidence type="ECO:0000256" key="2">
    <source>
        <dbReference type="SAM" id="MobiDB-lite"/>
    </source>
</evidence>
<feature type="region of interest" description="Disordered" evidence="2">
    <location>
        <begin position="44"/>
        <end position="63"/>
    </location>
</feature>
<dbReference type="CDD" id="cd00054">
    <property type="entry name" value="EGF_CA"/>
    <property type="match status" value="1"/>
</dbReference>
<dbReference type="AlphaFoldDB" id="A0AAV8WPS0"/>
<evidence type="ECO:0000313" key="4">
    <source>
        <dbReference type="EMBL" id="KAJ8928538.1"/>
    </source>
</evidence>
<reference evidence="4" key="1">
    <citation type="journal article" date="2023" name="Insect Mol. Biol.">
        <title>Genome sequencing provides insights into the evolution of gene families encoding plant cell wall-degrading enzymes in longhorned beetles.</title>
        <authorList>
            <person name="Shin N.R."/>
            <person name="Okamura Y."/>
            <person name="Kirsch R."/>
            <person name="Pauchet Y."/>
        </authorList>
    </citation>
    <scope>NUCLEOTIDE SEQUENCE</scope>
    <source>
        <strain evidence="4">RBIC_L_NR</strain>
    </source>
</reference>
<evidence type="ECO:0000259" key="3">
    <source>
        <dbReference type="Pfam" id="PF07645"/>
    </source>
</evidence>
<dbReference type="EMBL" id="JANEYF010005340">
    <property type="protein sequence ID" value="KAJ8928538.1"/>
    <property type="molecule type" value="Genomic_DNA"/>
</dbReference>
<dbReference type="Proteomes" id="UP001162156">
    <property type="component" value="Unassembled WGS sequence"/>
</dbReference>
<dbReference type="Gene3D" id="2.10.25.10">
    <property type="entry name" value="Laminin"/>
    <property type="match status" value="1"/>
</dbReference>
<feature type="domain" description="NOTCH1 EGF-like calcium-binding" evidence="3">
    <location>
        <begin position="5"/>
        <end position="32"/>
    </location>
</feature>
<dbReference type="Pfam" id="PF07645">
    <property type="entry name" value="EGF_CA"/>
    <property type="match status" value="1"/>
</dbReference>
<evidence type="ECO:0000256" key="1">
    <source>
        <dbReference type="ARBA" id="ARBA00023157"/>
    </source>
</evidence>
<dbReference type="InterPro" id="IPR049883">
    <property type="entry name" value="NOTCH1_EGF-like"/>
</dbReference>
<keyword evidence="1" id="KW-1015">Disulfide bond</keyword>
<keyword evidence="5" id="KW-1185">Reference proteome</keyword>
<name>A0AAV8WPS0_9CUCU</name>
<comment type="caution">
    <text evidence="4">The sequence shown here is derived from an EMBL/GenBank/DDBJ whole genome shotgun (WGS) entry which is preliminary data.</text>
</comment>
<evidence type="ECO:0000313" key="5">
    <source>
        <dbReference type="Proteomes" id="UP001162156"/>
    </source>
</evidence>
<accession>A0AAV8WPS0</accession>